<reference evidence="2" key="1">
    <citation type="submission" date="2000-07" db="EMBL/GenBank/DDBJ databases">
        <title>Algae with secondary chloroplasts have mitochondria that originate from the host.</title>
        <authorList>
            <person name="Burger G."/>
            <person name="Lang B.F."/>
            <person name="Maier U.G."/>
            <person name="McFadden G.I."/>
            <person name="Gray W.M.M.W."/>
        </authorList>
    </citation>
    <scope>NUCLEOTIDE SEQUENCE</scope>
</reference>
<dbReference type="InterPro" id="IPR000477">
    <property type="entry name" value="RT_dom"/>
</dbReference>
<gene>
    <name evidence="2" type="primary">orf621</name>
</gene>
<evidence type="ECO:0000259" key="1">
    <source>
        <dbReference type="PROSITE" id="PS50878"/>
    </source>
</evidence>
<dbReference type="InterPro" id="IPR051083">
    <property type="entry name" value="GrpII_Intron_Splice-Mob/Def"/>
</dbReference>
<accession>Q9G8T4</accession>
<dbReference type="SUPFAM" id="SSF56672">
    <property type="entry name" value="DNA/RNA polymerases"/>
    <property type="match status" value="1"/>
</dbReference>
<dbReference type="InterPro" id="IPR024937">
    <property type="entry name" value="Domain_X"/>
</dbReference>
<dbReference type="EMBL" id="AF288090">
    <property type="protein sequence ID" value="AAG17763.1"/>
    <property type="molecule type" value="Genomic_DNA"/>
</dbReference>
<dbReference type="AlphaFoldDB" id="Q9G8T4"/>
<dbReference type="RefSeq" id="NP_066492.1">
    <property type="nucleotide sequence ID" value="NC_002572.1"/>
</dbReference>
<feature type="domain" description="Reverse transcriptase" evidence="1">
    <location>
        <begin position="87"/>
        <end position="393"/>
    </location>
</feature>
<dbReference type="GO" id="GO:0005739">
    <property type="term" value="C:mitochondrion"/>
    <property type="evidence" value="ECO:0007669"/>
    <property type="project" value="UniProtKB-ARBA"/>
</dbReference>
<geneLocation type="mitochondrion" evidence="2"/>
<dbReference type="PANTHER" id="PTHR34047">
    <property type="entry name" value="NUCLEAR INTRON MATURASE 1, MITOCHONDRIAL-RELATED"/>
    <property type="match status" value="1"/>
</dbReference>
<evidence type="ECO:0000313" key="2">
    <source>
        <dbReference type="EMBL" id="AAG17763.1"/>
    </source>
</evidence>
<keyword evidence="2" id="KW-0496">Mitochondrion</keyword>
<organism evidence="2">
    <name type="scientific">Rhodomonas salina</name>
    <name type="common">Pyrenomonas salina</name>
    <dbReference type="NCBI Taxonomy" id="3034"/>
    <lineage>
        <taxon>Eukaryota</taxon>
        <taxon>Cryptophyceae</taxon>
        <taxon>Pyrenomonadales</taxon>
        <taxon>Pyrenomonadaceae</taxon>
        <taxon>Rhodomonas</taxon>
    </lineage>
</organism>
<dbReference type="GeneID" id="801199"/>
<sequence>MKETYKEYKKRRGTIFDKLKKLYELNKENTNKSNDNLMKFLYDEGMLWNAVEKLKKNKGAATFGPTNNKDRKSIEIDGLNLGQIKRLSEELREETFKWSPTRRIEVPKKNNKRRPLGIFSFEDRIVQEGIRTILNAIYEPTFSGNNNHGFRPRLSSETALELLKRNRKGKTHAIEGDIKKAYEGINHNILMKILKKKINDKKFLRIIEEGLKCGIEKNRKIYNSITVVPQGSICSPILFNIYMNEFDEAIKTIIEEIFTRLNESRDSRKSSSTMNKEYKILKSRSDEMNKKIRERLKQESPFIKTLLKSHKKIRWKLKRKKAIDYGKRTLEYFYLRYADDWIIITNGNVRVCEEIKIRISTWIKEELKLELEQSKTRITNMEKDPIKFLGFSIMTPINTRIGTIEKKIGIRTTRRTNLGPRIGPDYERIIERLIERKFVNEKRQPIQVSRMVDYKPFEIVTQFNLIIRGLFGYYYQSIDQKSRLNRLYYLIKYSCYKTLAARYKSSIRKVISRHGPNMEIREKKIQVNFPSYGKLMSEFGKRTIKRWKEIDRLLTKSVLKIDEKTHLELDPFSPKINLRTGYKLEKQCLVCGAEATSNNRLETHHVNEIKNKTVRGFSEIM</sequence>
<name>Q9G8T4_RHDSA</name>
<dbReference type="GO" id="GO:0006397">
    <property type="term" value="P:mRNA processing"/>
    <property type="evidence" value="ECO:0007669"/>
    <property type="project" value="InterPro"/>
</dbReference>
<dbReference type="Pfam" id="PF00078">
    <property type="entry name" value="RVT_1"/>
    <property type="match status" value="1"/>
</dbReference>
<proteinExistence type="predicted"/>
<dbReference type="PANTHER" id="PTHR34047:SF8">
    <property type="entry name" value="PROTEIN YKFC"/>
    <property type="match status" value="1"/>
</dbReference>
<dbReference type="PROSITE" id="PS50878">
    <property type="entry name" value="RT_POL"/>
    <property type="match status" value="1"/>
</dbReference>
<dbReference type="InterPro" id="IPR043502">
    <property type="entry name" value="DNA/RNA_pol_sf"/>
</dbReference>
<dbReference type="CDD" id="cd01651">
    <property type="entry name" value="RT_G2_intron"/>
    <property type="match status" value="1"/>
</dbReference>
<dbReference type="Pfam" id="PF01348">
    <property type="entry name" value="Intron_maturas2"/>
    <property type="match status" value="1"/>
</dbReference>
<protein>
    <submittedName>
        <fullName evidence="2">Orf621</fullName>
    </submittedName>
</protein>